<protein>
    <recommendedName>
        <fullName evidence="3">Phosphonate metabolism protein</fullName>
    </recommendedName>
</protein>
<accession>A0A1S1X5A1</accession>
<dbReference type="OrthoDB" id="5801437at2"/>
<evidence type="ECO:0000313" key="2">
    <source>
        <dbReference type="Proteomes" id="UP000180088"/>
    </source>
</evidence>
<proteinExistence type="predicted"/>
<dbReference type="Gene3D" id="3.90.1140.10">
    <property type="entry name" value="Cyclic phosphodiesterase"/>
    <property type="match status" value="1"/>
</dbReference>
<dbReference type="AlphaFoldDB" id="A0A1S1X5A1"/>
<dbReference type="STRING" id="1903179.BI347_14720"/>
<gene>
    <name evidence="1" type="ORF">BI347_14720</name>
</gene>
<dbReference type="Pfam" id="PF06299">
    <property type="entry name" value="DUF1045"/>
    <property type="match status" value="1"/>
</dbReference>
<organism evidence="1 2">
    <name type="scientific">Chromobacterium sphagni</name>
    <dbReference type="NCBI Taxonomy" id="1903179"/>
    <lineage>
        <taxon>Bacteria</taxon>
        <taxon>Pseudomonadati</taxon>
        <taxon>Pseudomonadota</taxon>
        <taxon>Betaproteobacteria</taxon>
        <taxon>Neisseriales</taxon>
        <taxon>Chromobacteriaceae</taxon>
        <taxon>Chromobacterium</taxon>
    </lineage>
</organism>
<name>A0A1S1X5A1_9NEIS</name>
<dbReference type="RefSeq" id="WP_071116185.1">
    <property type="nucleotide sequence ID" value="NZ_MKCS01000001.1"/>
</dbReference>
<dbReference type="EMBL" id="MKCS01000001">
    <property type="protein sequence ID" value="OHX14619.1"/>
    <property type="molecule type" value="Genomic_DNA"/>
</dbReference>
<evidence type="ECO:0008006" key="3">
    <source>
        <dbReference type="Google" id="ProtNLM"/>
    </source>
</evidence>
<comment type="caution">
    <text evidence="1">The sequence shown here is derived from an EMBL/GenBank/DDBJ whole genome shotgun (WGS) entry which is preliminary data.</text>
</comment>
<reference evidence="1 2" key="1">
    <citation type="submission" date="2016-09" db="EMBL/GenBank/DDBJ databases">
        <title>Chromobacterium muskegensis sp. nov., an insecticidal bacterium isolated from Sphagnum bogs.</title>
        <authorList>
            <person name="Sparks M.E."/>
            <person name="Blackburn M.B."/>
            <person name="Gundersen-Rindal D.E."/>
            <person name="Mitchell A."/>
            <person name="Farrar R."/>
            <person name="Kuhar D."/>
        </authorList>
    </citation>
    <scope>NUCLEOTIDE SEQUENCE [LARGE SCALE GENOMIC DNA]</scope>
    <source>
        <strain evidence="1 2">37-2</strain>
    </source>
</reference>
<dbReference type="Proteomes" id="UP000180088">
    <property type="component" value="Unassembled WGS sequence"/>
</dbReference>
<sequence>MRYALYYAPRPDSALWRAGSRWLGRDAAAGQPLAPPVLDGVPPFTQADITRDAARYGWHATLKAPFELSPAADEARLIDSVSQLAARFTPFALALRVDWLDDFLALRPSAAPAELEELEELAAVCTVALDPWADRGRPPKPRQGLDARQQALCRRWGYPYVFEQFRFHLTLTAALARDSGLAASLEAAARRHFAGLEPALVDGIALFVEREQGGPFRYLAHCGFDGEVERYGC</sequence>
<dbReference type="InterPro" id="IPR009389">
    <property type="entry name" value="DUF1045"/>
</dbReference>
<dbReference type="PIRSF" id="PIRSF033328">
    <property type="entry name" value="Phest_Mll4975"/>
    <property type="match status" value="1"/>
</dbReference>
<evidence type="ECO:0000313" key="1">
    <source>
        <dbReference type="EMBL" id="OHX14619.1"/>
    </source>
</evidence>